<protein>
    <submittedName>
        <fullName evidence="2">DUF4435 domain-containing protein</fullName>
    </submittedName>
</protein>
<accession>A0ABX0EYL5</accession>
<keyword evidence="3" id="KW-1185">Reference proteome</keyword>
<organism evidence="2 3">
    <name type="scientific">Aquirufa beregesia</name>
    <dbReference type="NCBI Taxonomy" id="2516556"/>
    <lineage>
        <taxon>Bacteria</taxon>
        <taxon>Pseudomonadati</taxon>
        <taxon>Bacteroidota</taxon>
        <taxon>Cytophagia</taxon>
        <taxon>Cytophagales</taxon>
        <taxon>Flectobacillaceae</taxon>
        <taxon>Aquirufa</taxon>
    </lineage>
</organism>
<gene>
    <name evidence="2" type="ORF">EWU23_11745</name>
</gene>
<reference evidence="2 3" key="1">
    <citation type="submission" date="2019-02" db="EMBL/GenBank/DDBJ databases">
        <title>Genome of a new Bacteroidetes strain.</title>
        <authorList>
            <person name="Pitt A."/>
        </authorList>
    </citation>
    <scope>NUCLEOTIDE SEQUENCE [LARGE SCALE GENOMIC DNA]</scope>
    <source>
        <strain evidence="2 3">50C-KIRBA</strain>
    </source>
</reference>
<dbReference type="Pfam" id="PF14491">
    <property type="entry name" value="DUF4435"/>
    <property type="match status" value="1"/>
</dbReference>
<evidence type="ECO:0000259" key="1">
    <source>
        <dbReference type="Pfam" id="PF14491"/>
    </source>
</evidence>
<dbReference type="InterPro" id="IPR029492">
    <property type="entry name" value="DUF4435"/>
</dbReference>
<feature type="domain" description="DUF4435" evidence="1">
    <location>
        <begin position="28"/>
        <end position="249"/>
    </location>
</feature>
<evidence type="ECO:0000313" key="3">
    <source>
        <dbReference type="Proteomes" id="UP001318301"/>
    </source>
</evidence>
<comment type="caution">
    <text evidence="2">The sequence shown here is derived from an EMBL/GenBank/DDBJ whole genome shotgun (WGS) entry which is preliminary data.</text>
</comment>
<dbReference type="EMBL" id="SEWW01000008">
    <property type="protein sequence ID" value="NGZ45148.1"/>
    <property type="molecule type" value="Genomic_DNA"/>
</dbReference>
<evidence type="ECO:0000313" key="2">
    <source>
        <dbReference type="EMBL" id="NGZ45148.1"/>
    </source>
</evidence>
<sequence>MITVEQSIPTKSEAFLKGIDIFYTQFNDVNFYIEDEYQENFYHSILKKLFPEIRLEKIFPLRGKDNVLEKSKRHIGDKKKIFIVDKDFDDLLNKKVIQNNLFYLTEYSIENYLLDEKAILEYIIEEKPKIKKRYINTNFKFDKTFNECCKTFHELTLLHLLVQYKGLGLQNTSLPPEKFVQLNNVICLKNSEINKYKIEIENKLKAIDKRFTLKSQIQKIKELFSLKNIKDIIKHIPGKYLVKYFKCKIEHFFSLASRNIDSFNFRLAKANEFTKLDFLKISVNSYLSGK</sequence>
<dbReference type="Proteomes" id="UP001318301">
    <property type="component" value="Unassembled WGS sequence"/>
</dbReference>
<name>A0ABX0EYL5_9BACT</name>
<dbReference type="RefSeq" id="WP_166232445.1">
    <property type="nucleotide sequence ID" value="NZ_CBCSIJ010000009.1"/>
</dbReference>
<proteinExistence type="predicted"/>